<evidence type="ECO:0000313" key="3">
    <source>
        <dbReference type="Proteomes" id="UP000250235"/>
    </source>
</evidence>
<dbReference type="InterPro" id="IPR019999">
    <property type="entry name" value="Anth_synth_I-like"/>
</dbReference>
<dbReference type="GO" id="GO:0000162">
    <property type="term" value="P:L-tryptophan biosynthetic process"/>
    <property type="evidence" value="ECO:0007669"/>
    <property type="project" value="TreeGrafter"/>
</dbReference>
<dbReference type="AlphaFoldDB" id="A0A2Z7APL9"/>
<dbReference type="PANTHER" id="PTHR11236">
    <property type="entry name" value="AMINOBENZOATE/ANTHRANILATE SYNTHASE"/>
    <property type="match status" value="1"/>
</dbReference>
<dbReference type="SUPFAM" id="SSF56322">
    <property type="entry name" value="ADC synthase"/>
    <property type="match status" value="1"/>
</dbReference>
<sequence>MDRERLLTPPGWDSIHEDEMLEMKLLQDGKQCAEHRMLVDLGRNDVGKVSKTGSCESGAAHDC</sequence>
<dbReference type="Proteomes" id="UP000250235">
    <property type="component" value="Unassembled WGS sequence"/>
</dbReference>
<feature type="domain" description="Chorismate-utilising enzyme C-terminal" evidence="1">
    <location>
        <begin position="15"/>
        <end position="56"/>
    </location>
</feature>
<name>A0A2Z7APL9_9LAMI</name>
<evidence type="ECO:0000259" key="1">
    <source>
        <dbReference type="Pfam" id="PF00425"/>
    </source>
</evidence>
<dbReference type="OrthoDB" id="1865897at2759"/>
<dbReference type="InterPro" id="IPR015890">
    <property type="entry name" value="Chorismate_C"/>
</dbReference>
<dbReference type="Pfam" id="PF00425">
    <property type="entry name" value="Chorismate_bind"/>
    <property type="match status" value="1"/>
</dbReference>
<reference evidence="2 3" key="1">
    <citation type="journal article" date="2015" name="Proc. Natl. Acad. Sci. U.S.A.">
        <title>The resurrection genome of Boea hygrometrica: A blueprint for survival of dehydration.</title>
        <authorList>
            <person name="Xiao L."/>
            <person name="Yang G."/>
            <person name="Zhang L."/>
            <person name="Yang X."/>
            <person name="Zhao S."/>
            <person name="Ji Z."/>
            <person name="Zhou Q."/>
            <person name="Hu M."/>
            <person name="Wang Y."/>
            <person name="Chen M."/>
            <person name="Xu Y."/>
            <person name="Jin H."/>
            <person name="Xiao X."/>
            <person name="Hu G."/>
            <person name="Bao F."/>
            <person name="Hu Y."/>
            <person name="Wan P."/>
            <person name="Li L."/>
            <person name="Deng X."/>
            <person name="Kuang T."/>
            <person name="Xiang C."/>
            <person name="Zhu J.K."/>
            <person name="Oliver M.J."/>
            <person name="He Y."/>
        </authorList>
    </citation>
    <scope>NUCLEOTIDE SEQUENCE [LARGE SCALE GENOMIC DNA]</scope>
    <source>
        <strain evidence="3">cv. XS01</strain>
    </source>
</reference>
<dbReference type="EMBL" id="KV013372">
    <property type="protein sequence ID" value="KZV23811.1"/>
    <property type="molecule type" value="Genomic_DNA"/>
</dbReference>
<evidence type="ECO:0000313" key="2">
    <source>
        <dbReference type="EMBL" id="KZV23811.1"/>
    </source>
</evidence>
<dbReference type="PANTHER" id="PTHR11236:SF9">
    <property type="entry name" value="ANTHRANILATE SYNTHASE COMPONENT 1"/>
    <property type="match status" value="1"/>
</dbReference>
<protein>
    <submittedName>
        <fullName evidence="2">Anthranilate synthase alpha subunit 1, chloroplastic</fullName>
    </submittedName>
</protein>
<organism evidence="2 3">
    <name type="scientific">Dorcoceras hygrometricum</name>
    <dbReference type="NCBI Taxonomy" id="472368"/>
    <lineage>
        <taxon>Eukaryota</taxon>
        <taxon>Viridiplantae</taxon>
        <taxon>Streptophyta</taxon>
        <taxon>Embryophyta</taxon>
        <taxon>Tracheophyta</taxon>
        <taxon>Spermatophyta</taxon>
        <taxon>Magnoliopsida</taxon>
        <taxon>eudicotyledons</taxon>
        <taxon>Gunneridae</taxon>
        <taxon>Pentapetalae</taxon>
        <taxon>asterids</taxon>
        <taxon>lamiids</taxon>
        <taxon>Lamiales</taxon>
        <taxon>Gesneriaceae</taxon>
        <taxon>Didymocarpoideae</taxon>
        <taxon>Trichosporeae</taxon>
        <taxon>Loxocarpinae</taxon>
        <taxon>Dorcoceras</taxon>
    </lineage>
</organism>
<dbReference type="PRINTS" id="PR00095">
    <property type="entry name" value="ANTSNTHASEI"/>
</dbReference>
<keyword evidence="3" id="KW-1185">Reference proteome</keyword>
<accession>A0A2Z7APL9</accession>
<dbReference type="Gene3D" id="3.60.120.10">
    <property type="entry name" value="Anthranilate synthase"/>
    <property type="match status" value="1"/>
</dbReference>
<proteinExistence type="predicted"/>
<gene>
    <name evidence="2" type="ORF">F511_22873</name>
</gene>
<dbReference type="InterPro" id="IPR005801">
    <property type="entry name" value="ADC_synthase"/>
</dbReference>